<dbReference type="Proteomes" id="UP001201980">
    <property type="component" value="Unassembled WGS sequence"/>
</dbReference>
<evidence type="ECO:0000313" key="5">
    <source>
        <dbReference type="Proteomes" id="UP001201980"/>
    </source>
</evidence>
<accession>A0AAD5RXR0</accession>
<evidence type="ECO:0008006" key="6">
    <source>
        <dbReference type="Google" id="ProtNLM"/>
    </source>
</evidence>
<reference evidence="4" key="1">
    <citation type="submission" date="2022-07" db="EMBL/GenBank/DDBJ databases">
        <title>Draft genome sequence of Zalerion maritima ATCC 34329, a (micro)plastics degrading marine fungus.</title>
        <authorList>
            <person name="Paco A."/>
            <person name="Goncalves M.F.M."/>
            <person name="Rocha-Santos T.A.P."/>
            <person name="Alves A."/>
        </authorList>
    </citation>
    <scope>NUCLEOTIDE SEQUENCE</scope>
    <source>
        <strain evidence="4">ATCC 34329</strain>
    </source>
</reference>
<keyword evidence="3" id="KW-0732">Signal</keyword>
<feature type="compositionally biased region" description="Polar residues" evidence="1">
    <location>
        <begin position="442"/>
        <end position="464"/>
    </location>
</feature>
<feature type="compositionally biased region" description="Low complexity" evidence="1">
    <location>
        <begin position="479"/>
        <end position="491"/>
    </location>
</feature>
<comment type="caution">
    <text evidence="4">The sequence shown here is derived from an EMBL/GenBank/DDBJ whole genome shotgun (WGS) entry which is preliminary data.</text>
</comment>
<keyword evidence="2" id="KW-0472">Membrane</keyword>
<dbReference type="EMBL" id="JAKWBI020000011">
    <property type="protein sequence ID" value="KAJ2906585.1"/>
    <property type="molecule type" value="Genomic_DNA"/>
</dbReference>
<proteinExistence type="predicted"/>
<feature type="region of interest" description="Disordered" evidence="1">
    <location>
        <begin position="262"/>
        <end position="316"/>
    </location>
</feature>
<keyword evidence="2" id="KW-0812">Transmembrane</keyword>
<feature type="compositionally biased region" description="Pro residues" evidence="1">
    <location>
        <begin position="519"/>
        <end position="534"/>
    </location>
</feature>
<feature type="compositionally biased region" description="Polar residues" evidence="1">
    <location>
        <begin position="504"/>
        <end position="515"/>
    </location>
</feature>
<evidence type="ECO:0000256" key="1">
    <source>
        <dbReference type="SAM" id="MobiDB-lite"/>
    </source>
</evidence>
<evidence type="ECO:0000256" key="3">
    <source>
        <dbReference type="SAM" id="SignalP"/>
    </source>
</evidence>
<protein>
    <recommendedName>
        <fullName evidence="6">Exo-alpha-sialidase / neuraminidase</fullName>
    </recommendedName>
</protein>
<feature type="signal peptide" evidence="3">
    <location>
        <begin position="1"/>
        <end position="19"/>
    </location>
</feature>
<gene>
    <name evidence="4" type="ORF">MKZ38_000840</name>
</gene>
<feature type="transmembrane region" description="Helical" evidence="2">
    <location>
        <begin position="233"/>
        <end position="254"/>
    </location>
</feature>
<keyword evidence="2" id="KW-1133">Transmembrane helix</keyword>
<evidence type="ECO:0000313" key="4">
    <source>
        <dbReference type="EMBL" id="KAJ2906585.1"/>
    </source>
</evidence>
<organism evidence="4 5">
    <name type="scientific">Zalerion maritima</name>
    <dbReference type="NCBI Taxonomy" id="339359"/>
    <lineage>
        <taxon>Eukaryota</taxon>
        <taxon>Fungi</taxon>
        <taxon>Dikarya</taxon>
        <taxon>Ascomycota</taxon>
        <taxon>Pezizomycotina</taxon>
        <taxon>Sordariomycetes</taxon>
        <taxon>Lulworthiomycetidae</taxon>
        <taxon>Lulworthiales</taxon>
        <taxon>Lulworthiaceae</taxon>
        <taxon>Zalerion</taxon>
    </lineage>
</organism>
<feature type="compositionally biased region" description="Pro residues" evidence="1">
    <location>
        <begin position="374"/>
        <end position="401"/>
    </location>
</feature>
<keyword evidence="5" id="KW-1185">Reference proteome</keyword>
<feature type="region of interest" description="Disordered" evidence="1">
    <location>
        <begin position="367"/>
        <end position="619"/>
    </location>
</feature>
<feature type="compositionally biased region" description="Basic and acidic residues" evidence="1">
    <location>
        <begin position="285"/>
        <end position="304"/>
    </location>
</feature>
<dbReference type="AlphaFoldDB" id="A0AAD5RXR0"/>
<name>A0AAD5RXR0_9PEZI</name>
<evidence type="ECO:0000256" key="2">
    <source>
        <dbReference type="SAM" id="Phobius"/>
    </source>
</evidence>
<sequence length="647" mass="68694">MSSLLKTVCLLSIFSGSLALQVTPGSKCAELCLDNPKDDADDPSSSTTNTTDITCSDSDYSTTGVGTKYKDCLSCLMTSDSVDESTSETDVAWFLYNLRYSIDVCLYGFGDSDKVSSPCDIDTTCLPLKEALLDGDLDPEKSTAYGYCDAEGASFEESSIKSCVSCLQAESDQKYLANFLVALQAGCEQKPDAGVVLGLDGDLFSPAGVNITEPVIPDDDDDDDGTGMTMGTIVGISVGAALLFIGGTALFFVYRRRQKKNHDNDARPVGTAPPRSATGSFHSYLPDHKKSGSLHSETEMKFTRPGDSGHAPSSSFSSNADFYDKVEEAMQMGFVPKKKKYALDPHKGALNPATALPTHPAYITKAMSRSNTPSPIPPLPTAQPKTSPGPSPRPSPRPSPLPLATATPPTSPPTRPDARSSVESGTGSGTGPKRANRPAPLQNISSHQKSSSYTLQKYLNNSEDTPIPIPPPPPMTGRSLLSQQSQQSQVSNRSNFSAGAAHGTMTSQGPGTSGQTLSPPLPPLPPPPSCPPPSTSMTSPKHSLKEDKTTSPRRIPQISLPSVPRIKVPKKYSPPNITVQGATPIEANDISGPMDPRASVGMMPRFHDNSFGDNAGGPVIERQVPLPSWRRHEAEEVQTGRSAFLYG</sequence>
<feature type="chain" id="PRO_5042187365" description="Exo-alpha-sialidase / neuraminidase" evidence="3">
    <location>
        <begin position="20"/>
        <end position="647"/>
    </location>
</feature>